<proteinExistence type="inferred from homology"/>
<feature type="compositionally biased region" description="Low complexity" evidence="8">
    <location>
        <begin position="805"/>
        <end position="816"/>
    </location>
</feature>
<feature type="compositionally biased region" description="Gly residues" evidence="8">
    <location>
        <begin position="606"/>
        <end position="617"/>
    </location>
</feature>
<feature type="compositionally biased region" description="Basic and acidic residues" evidence="8">
    <location>
        <begin position="1336"/>
        <end position="1357"/>
    </location>
</feature>
<evidence type="ECO:0008006" key="10">
    <source>
        <dbReference type="Google" id="ProtNLM"/>
    </source>
</evidence>
<feature type="compositionally biased region" description="Polar residues" evidence="8">
    <location>
        <begin position="1051"/>
        <end position="1062"/>
    </location>
</feature>
<feature type="compositionally biased region" description="Basic and acidic residues" evidence="8">
    <location>
        <begin position="194"/>
        <end position="216"/>
    </location>
</feature>
<evidence type="ECO:0000256" key="2">
    <source>
        <dbReference type="ARBA" id="ARBA00022679"/>
    </source>
</evidence>
<feature type="region of interest" description="Disordered" evidence="8">
    <location>
        <begin position="1"/>
        <end position="51"/>
    </location>
</feature>
<dbReference type="GO" id="GO:0006741">
    <property type="term" value="P:NADP+ biosynthetic process"/>
    <property type="evidence" value="ECO:0007669"/>
    <property type="project" value="InterPro"/>
</dbReference>
<evidence type="ECO:0000256" key="3">
    <source>
        <dbReference type="ARBA" id="ARBA00022741"/>
    </source>
</evidence>
<feature type="compositionally biased region" description="Low complexity" evidence="8">
    <location>
        <begin position="1420"/>
        <end position="1438"/>
    </location>
</feature>
<dbReference type="GO" id="GO:0003951">
    <property type="term" value="F:NAD+ kinase activity"/>
    <property type="evidence" value="ECO:0007669"/>
    <property type="project" value="InterPro"/>
</dbReference>
<feature type="compositionally biased region" description="Basic and acidic residues" evidence="8">
    <location>
        <begin position="137"/>
        <end position="147"/>
    </location>
</feature>
<feature type="region of interest" description="Disordered" evidence="8">
    <location>
        <begin position="602"/>
        <end position="1769"/>
    </location>
</feature>
<feature type="region of interest" description="Disordered" evidence="8">
    <location>
        <begin position="85"/>
        <end position="271"/>
    </location>
</feature>
<dbReference type="Pfam" id="PF20143">
    <property type="entry name" value="NAD_kinase_C"/>
    <property type="match status" value="1"/>
</dbReference>
<feature type="compositionally biased region" description="Polar residues" evidence="8">
    <location>
        <begin position="748"/>
        <end position="773"/>
    </location>
</feature>
<dbReference type="EMBL" id="CDMZ01001234">
    <property type="protein sequence ID" value="CEM29407.1"/>
    <property type="molecule type" value="Genomic_DNA"/>
</dbReference>
<keyword evidence="2" id="KW-0808">Transferase</keyword>
<feature type="compositionally biased region" description="Acidic residues" evidence="8">
    <location>
        <begin position="93"/>
        <end position="114"/>
    </location>
</feature>
<feature type="compositionally biased region" description="Polar residues" evidence="8">
    <location>
        <begin position="169"/>
        <end position="187"/>
    </location>
</feature>
<feature type="compositionally biased region" description="Basic and acidic residues" evidence="8">
    <location>
        <begin position="820"/>
        <end position="833"/>
    </location>
</feature>
<keyword evidence="6" id="KW-0521">NADP</keyword>
<dbReference type="GO" id="GO:0005524">
    <property type="term" value="F:ATP binding"/>
    <property type="evidence" value="ECO:0007669"/>
    <property type="project" value="UniProtKB-KW"/>
</dbReference>
<evidence type="ECO:0000256" key="4">
    <source>
        <dbReference type="ARBA" id="ARBA00022777"/>
    </source>
</evidence>
<feature type="compositionally biased region" description="Basic and acidic residues" evidence="8">
    <location>
        <begin position="1534"/>
        <end position="1547"/>
    </location>
</feature>
<keyword evidence="7" id="KW-0520">NAD</keyword>
<feature type="compositionally biased region" description="Pro residues" evidence="8">
    <location>
        <begin position="784"/>
        <end position="797"/>
    </location>
</feature>
<dbReference type="FunFam" id="2.60.200.30:FF:000009">
    <property type="entry name" value="Poly(P)/ATP NAD kinase"/>
    <property type="match status" value="1"/>
</dbReference>
<feature type="compositionally biased region" description="Basic and acidic residues" evidence="8">
    <location>
        <begin position="619"/>
        <end position="630"/>
    </location>
</feature>
<feature type="compositionally biased region" description="Basic residues" evidence="8">
    <location>
        <begin position="705"/>
        <end position="715"/>
    </location>
</feature>
<feature type="compositionally biased region" description="Basic and acidic residues" evidence="8">
    <location>
        <begin position="1111"/>
        <end position="1132"/>
    </location>
</feature>
<dbReference type="GO" id="GO:0019674">
    <property type="term" value="P:NAD+ metabolic process"/>
    <property type="evidence" value="ECO:0007669"/>
    <property type="project" value="InterPro"/>
</dbReference>
<feature type="compositionally biased region" description="Polar residues" evidence="8">
    <location>
        <begin position="909"/>
        <end position="926"/>
    </location>
</feature>
<dbReference type="PANTHER" id="PTHR20275:SF0">
    <property type="entry name" value="NAD KINASE"/>
    <property type="match status" value="1"/>
</dbReference>
<dbReference type="InterPro" id="IPR002504">
    <property type="entry name" value="NADK"/>
</dbReference>
<dbReference type="Gene3D" id="3.40.50.10330">
    <property type="entry name" value="Probable inorganic polyphosphate/atp-NAD kinase, domain 1"/>
    <property type="match status" value="1"/>
</dbReference>
<dbReference type="InterPro" id="IPR016064">
    <property type="entry name" value="NAD/diacylglycerol_kinase_sf"/>
</dbReference>
<feature type="compositionally biased region" description="Basic residues" evidence="8">
    <location>
        <begin position="1016"/>
        <end position="1025"/>
    </location>
</feature>
<keyword evidence="3" id="KW-0547">Nucleotide-binding</keyword>
<evidence type="ECO:0000313" key="9">
    <source>
        <dbReference type="EMBL" id="CEM29407.1"/>
    </source>
</evidence>
<feature type="compositionally biased region" description="Basic and acidic residues" evidence="8">
    <location>
        <begin position="720"/>
        <end position="743"/>
    </location>
</feature>
<feature type="compositionally biased region" description="Basic and acidic residues" evidence="8">
    <location>
        <begin position="1734"/>
        <end position="1769"/>
    </location>
</feature>
<name>A0A0G4GI38_9ALVE</name>
<evidence type="ECO:0000256" key="5">
    <source>
        <dbReference type="ARBA" id="ARBA00022840"/>
    </source>
</evidence>
<dbReference type="InterPro" id="IPR017438">
    <property type="entry name" value="ATP-NAD_kinase_N"/>
</dbReference>
<feature type="compositionally biased region" description="Basic and acidic residues" evidence="8">
    <location>
        <begin position="260"/>
        <end position="271"/>
    </location>
</feature>
<feature type="compositionally biased region" description="Basic residues" evidence="8">
    <location>
        <begin position="217"/>
        <end position="232"/>
    </location>
</feature>
<keyword evidence="5" id="KW-0067">ATP-binding</keyword>
<feature type="compositionally biased region" description="Low complexity" evidence="8">
    <location>
        <begin position="1571"/>
        <end position="1593"/>
    </location>
</feature>
<comment type="similarity">
    <text evidence="1">Belongs to the NAD kinase family.</text>
</comment>
<feature type="compositionally biased region" description="Polar residues" evidence="8">
    <location>
        <begin position="1166"/>
        <end position="1181"/>
    </location>
</feature>
<evidence type="ECO:0000256" key="8">
    <source>
        <dbReference type="SAM" id="MobiDB-lite"/>
    </source>
</evidence>
<evidence type="ECO:0000256" key="7">
    <source>
        <dbReference type="ARBA" id="ARBA00023027"/>
    </source>
</evidence>
<organism evidence="9">
    <name type="scientific">Chromera velia CCMP2878</name>
    <dbReference type="NCBI Taxonomy" id="1169474"/>
    <lineage>
        <taxon>Eukaryota</taxon>
        <taxon>Sar</taxon>
        <taxon>Alveolata</taxon>
        <taxon>Colpodellida</taxon>
        <taxon>Chromeraceae</taxon>
        <taxon>Chromera</taxon>
    </lineage>
</organism>
<feature type="compositionally biased region" description="Basic and acidic residues" evidence="8">
    <location>
        <begin position="1597"/>
        <end position="1617"/>
    </location>
</feature>
<evidence type="ECO:0000256" key="1">
    <source>
        <dbReference type="ARBA" id="ARBA00010995"/>
    </source>
</evidence>
<feature type="compositionally biased region" description="Gly residues" evidence="8">
    <location>
        <begin position="1210"/>
        <end position="1219"/>
    </location>
</feature>
<dbReference type="PANTHER" id="PTHR20275">
    <property type="entry name" value="NAD KINASE"/>
    <property type="match status" value="1"/>
</dbReference>
<feature type="compositionally biased region" description="Basic and acidic residues" evidence="8">
    <location>
        <begin position="1493"/>
        <end position="1508"/>
    </location>
</feature>
<dbReference type="InterPro" id="IPR017437">
    <property type="entry name" value="ATP-NAD_kinase_PpnK-typ_C"/>
</dbReference>
<dbReference type="Gene3D" id="2.60.200.30">
    <property type="entry name" value="Probable inorganic polyphosphate/atp-NAD kinase, domain 2"/>
    <property type="match status" value="1"/>
</dbReference>
<feature type="compositionally biased region" description="Polar residues" evidence="8">
    <location>
        <begin position="1358"/>
        <end position="1383"/>
    </location>
</feature>
<feature type="compositionally biased region" description="Gly residues" evidence="8">
    <location>
        <begin position="1642"/>
        <end position="1659"/>
    </location>
</feature>
<dbReference type="SUPFAM" id="SSF111331">
    <property type="entry name" value="NAD kinase/diacylglycerol kinase-like"/>
    <property type="match status" value="1"/>
</dbReference>
<gene>
    <name evidence="9" type="ORF">Cvel_21988</name>
</gene>
<protein>
    <recommendedName>
        <fullName evidence="10">NAD(+) kinase</fullName>
    </recommendedName>
</protein>
<feature type="compositionally biased region" description="Basic and acidic residues" evidence="8">
    <location>
        <begin position="984"/>
        <end position="994"/>
    </location>
</feature>
<dbReference type="HAMAP" id="MF_00361">
    <property type="entry name" value="NAD_kinase"/>
    <property type="match status" value="1"/>
</dbReference>
<dbReference type="Pfam" id="PF01513">
    <property type="entry name" value="NAD_kinase"/>
    <property type="match status" value="1"/>
</dbReference>
<feature type="compositionally biased region" description="Basic and acidic residues" evidence="8">
    <location>
        <begin position="1713"/>
        <end position="1727"/>
    </location>
</feature>
<sequence>MDNGGPQDPADSPELAQEANGGLQKNSRGEEGEEEVEVEEGEFESSDSLEELDGFDFFRAQKEIHMNQSMLRSTWGHQVCEEMRLDDCGGGEGEGEDEEEHEENEYEEEEEEERDFERERSAERGTLSSSASIGRGVYREGDTEKGQENGSLGEGGWGEPVGLMRRRSSPQSNWHDGENESPQSELSSPARVFRGGDRERERERERERDRISARGSDHHHRINTVRIFRRRPTLMGGGHHAEGRGAGGRANSVAHHHHQHPQDYHEEDRQSDRDLDYLPRHGFCGDLVCHFKQRPRHVLVVKRLNSHGVTLKAVELANYFVRDLGITVIVEPNAADDFNANGAMSVKTWKAGMSPSDIVSVIDFVVCLGGDGTLLWVSGLFPMQMPPVAGIGMGSLGYLTQFEVQESKDLVRRMTDGTFNVCLRSRLRVLVVDEYNKVIGDHSAMNECTVDRGPSSYLCSMDVYLNGEWFTNVAADGLIVATPTGSTAYSMSAGGSMVHPNVGCMLFTPICPHTLSFRPVVLPDSAVLRIQVPEDARGAAWASMDGRQRTEIKRGMAVIIRMSPYPFPLVLREPASKTDHWLKSLKKGLNWNSRIRQLAFDPNQQGEGGIGGGGGHAGTDNHTEADDKSPHAARKVSQGTAVTAGGGAPLSTSGWAGAGDSQVPPPHVEVGGGGGGSRRGTRDRGGNSRTSGASGTDRASFVLHASHHHPPRKRLSSQDLPKREERDRPGDGDDREREREPIRWEPASRSSIAQPPTTNFAMASDAGNLSRNAGDTRRSSAAPGEPPSASPRVPLPPNGGSAMRTAPSPAVVTAPADGTEPPRERDRDRERPQLRFSPVASPEPLNAEPSAAACNLSFSPSNSSTKSPLLPPARPRPSLSRHRSSSERGCLTASEKGHTDSPPSPYLQAHSSSSRLADPPNATTPSADGHSTLHSQAQKERKHMQKDRDSLTIRQAELARQCLVSAPPRVNSEEPPSTQGPPDADGRPPGDQKKGMLSRSRSYTECREPIAPPHPRLPRLMKSSHAHANCPDPDDCFVQCGDVPVPLSARSLHSQKVRQQAAHTGLRVDTQPHPSDTPASAPPLQASTLIRDGDRESPMPPNRRPSQQATAERERMEKEIEPDRQQSREKHAPPPIHTSPVAAAAPPPVPPPLSHEQSPHMPTPPSINVNPGPQSAGNTQPDSPPGALRSHTQSPRACRRLVQHTAQGLLPGGMGGRGDGMVTAESSAPDGGLSGFVGGEPVSSSDMRTGVIGSSLEGDGGSPIVFPSDEAPPSSPEKPAPSSSSHSPAPERDPAPSEAPMQSAGAPLDSDKRPRHAPSSSSIPSDSPPRGGRRPPRPDRDKDRLERDSREMAEDHPGTSSSLQRIQSPSPQSGKNSQRSSGNKQRENLPLDLQFSLEDSSQNQPLPVPFSARTPPSTRGGPSAPSTGAAAAENENAAPTPPQESLYRDGHRMRGVSASDAPATPPGGEGGPVHRGVSHHPHPQAHSLSLQFQDRDRENGGTEFEVARAHSAHPGTVAWGEGQRKSASQGQRLRGGDRERDGTERAGRVPPPSRDPVSVQQEHLRGTSEGLLSSLEVPLHPSSSSSSSSRNPLHGTFHSESDLRLFSGERERSDRLRLSLPSEAAERNLQPHPGLLAQPGEDGTGTGGGREGGGAVQGGGERRRIVRGSSGIGGGSPFVIPSGTFDTKVSLAPSRMRDSASFLEEVSYCLLPADRKKEREKERERQKQSSSSRAESENEKGGEKTGETRGQREKETCQKKGPTERGETE</sequence>
<evidence type="ECO:0000256" key="6">
    <source>
        <dbReference type="ARBA" id="ARBA00022857"/>
    </source>
</evidence>
<dbReference type="VEuPathDB" id="CryptoDB:Cvel_21988"/>
<feature type="compositionally biased region" description="Acidic residues" evidence="8">
    <location>
        <begin position="31"/>
        <end position="51"/>
    </location>
</feature>
<feature type="compositionally biased region" description="Low complexity" evidence="8">
    <location>
        <begin position="856"/>
        <end position="868"/>
    </location>
</feature>
<accession>A0A0G4GI38</accession>
<feature type="compositionally biased region" description="Low complexity" evidence="8">
    <location>
        <begin position="1317"/>
        <end position="1330"/>
    </location>
</feature>
<keyword evidence="4" id="KW-0418">Kinase</keyword>
<reference evidence="9" key="1">
    <citation type="submission" date="2014-11" db="EMBL/GenBank/DDBJ databases">
        <authorList>
            <person name="Otto D Thomas"/>
            <person name="Naeem Raeece"/>
        </authorList>
    </citation>
    <scope>NUCLEOTIDE SEQUENCE</scope>
</reference>